<evidence type="ECO:0000313" key="1">
    <source>
        <dbReference type="EMBL" id="KAE9528763.1"/>
    </source>
</evidence>
<organism evidence="1 2">
    <name type="scientific">Aphis glycines</name>
    <name type="common">Soybean aphid</name>
    <dbReference type="NCBI Taxonomy" id="307491"/>
    <lineage>
        <taxon>Eukaryota</taxon>
        <taxon>Metazoa</taxon>
        <taxon>Ecdysozoa</taxon>
        <taxon>Arthropoda</taxon>
        <taxon>Hexapoda</taxon>
        <taxon>Insecta</taxon>
        <taxon>Pterygota</taxon>
        <taxon>Neoptera</taxon>
        <taxon>Paraneoptera</taxon>
        <taxon>Hemiptera</taxon>
        <taxon>Sternorrhyncha</taxon>
        <taxon>Aphidomorpha</taxon>
        <taxon>Aphidoidea</taxon>
        <taxon>Aphididae</taxon>
        <taxon>Aphidini</taxon>
        <taxon>Aphis</taxon>
        <taxon>Aphis</taxon>
    </lineage>
</organism>
<gene>
    <name evidence="1" type="ORF">AGLY_012338</name>
</gene>
<keyword evidence="2" id="KW-1185">Reference proteome</keyword>
<name>A0A6G0T9T6_APHGL</name>
<proteinExistence type="predicted"/>
<sequence length="273" mass="31667">MTSRAKKLLKLVANHNDKKPIFEFPSHQTEFSGPKSTFENIHNYYSTTSNLPLYTYNNSGNKVPPLSNLSVENVSNLELYENLEPEFQILLENNFEGIEIEYYNIDNNINKSDDSNQNMDIEVELEHQKKKTKWSRSVRKERKLNLHKGLPFVSSSGKSIAGKQIQPLKKCRKMCHTFLTDNFDSNKNRTLTLNYFFEINGQRHSVCKDCFLKTLDERRSVTKNKGLNISGIVNLDKRGKKSPKNKISDDRLIKVIEHINSFPSYESHYTRLG</sequence>
<dbReference type="EMBL" id="VYZN01000048">
    <property type="protein sequence ID" value="KAE9528763.1"/>
    <property type="molecule type" value="Genomic_DNA"/>
</dbReference>
<comment type="caution">
    <text evidence="1">The sequence shown here is derived from an EMBL/GenBank/DDBJ whole genome shotgun (WGS) entry which is preliminary data.</text>
</comment>
<protein>
    <submittedName>
        <fullName evidence="1">Uncharacterized protein</fullName>
    </submittedName>
</protein>
<dbReference type="OrthoDB" id="533763at2759"/>
<evidence type="ECO:0000313" key="2">
    <source>
        <dbReference type="Proteomes" id="UP000475862"/>
    </source>
</evidence>
<reference evidence="1 2" key="1">
    <citation type="submission" date="2019-08" db="EMBL/GenBank/DDBJ databases">
        <title>The genome of the soybean aphid Biotype 1, its phylome, world population structure and adaptation to the North American continent.</title>
        <authorList>
            <person name="Giordano R."/>
            <person name="Donthu R.K."/>
            <person name="Hernandez A.G."/>
            <person name="Wright C.L."/>
            <person name="Zimin A.V."/>
        </authorList>
    </citation>
    <scope>NUCLEOTIDE SEQUENCE [LARGE SCALE GENOMIC DNA]</scope>
    <source>
        <tissue evidence="1">Whole aphids</tissue>
    </source>
</reference>
<dbReference type="AlphaFoldDB" id="A0A6G0T9T6"/>
<dbReference type="Proteomes" id="UP000475862">
    <property type="component" value="Unassembled WGS sequence"/>
</dbReference>
<accession>A0A6G0T9T6</accession>